<dbReference type="SUPFAM" id="SSF54373">
    <property type="entry name" value="FAD-linked reductases, C-terminal domain"/>
    <property type="match status" value="1"/>
</dbReference>
<feature type="domain" description="Glucose-methanol-choline oxidoreductase C-terminal" evidence="7">
    <location>
        <begin position="397"/>
        <end position="522"/>
    </location>
</feature>
<evidence type="ECO:0000256" key="4">
    <source>
        <dbReference type="ARBA" id="ARBA00022827"/>
    </source>
</evidence>
<name>A0A316AY25_9ACTN</name>
<evidence type="ECO:0000256" key="5">
    <source>
        <dbReference type="ARBA" id="ARBA00023002"/>
    </source>
</evidence>
<keyword evidence="9" id="KW-1185">Reference proteome</keyword>
<dbReference type="OrthoDB" id="9798604at2"/>
<dbReference type="PANTHER" id="PTHR42784">
    <property type="entry name" value="PYRANOSE 2-OXIDASE"/>
    <property type="match status" value="1"/>
</dbReference>
<dbReference type="InterPro" id="IPR051473">
    <property type="entry name" value="P2Ox-like"/>
</dbReference>
<protein>
    <submittedName>
        <fullName evidence="8">Choline dehydrogenase-like flavoprotein</fullName>
    </submittedName>
</protein>
<dbReference type="SUPFAM" id="SSF51905">
    <property type="entry name" value="FAD/NAD(P)-binding domain"/>
    <property type="match status" value="1"/>
</dbReference>
<keyword evidence="4" id="KW-0274">FAD</keyword>
<dbReference type="Gene3D" id="3.50.50.60">
    <property type="entry name" value="FAD/NAD(P)-binding domain"/>
    <property type="match status" value="2"/>
</dbReference>
<keyword evidence="5" id="KW-0560">Oxidoreductase</keyword>
<feature type="domain" description="NAD-dependent epimerase/dehydratase" evidence="6">
    <location>
        <begin position="555"/>
        <end position="776"/>
    </location>
</feature>
<dbReference type="Proteomes" id="UP000245469">
    <property type="component" value="Unassembled WGS sequence"/>
</dbReference>
<evidence type="ECO:0000256" key="3">
    <source>
        <dbReference type="ARBA" id="ARBA00022630"/>
    </source>
</evidence>
<comment type="caution">
    <text evidence="8">The sequence shown here is derived from an EMBL/GenBank/DDBJ whole genome shotgun (WGS) entry which is preliminary data.</text>
</comment>
<dbReference type="InterPro" id="IPR036188">
    <property type="entry name" value="FAD/NAD-bd_sf"/>
</dbReference>
<evidence type="ECO:0000313" key="8">
    <source>
        <dbReference type="EMBL" id="PWJ55117.1"/>
    </source>
</evidence>
<sequence length="882" mass="94914">MPVIDLADRGATDSTALAGADVVVVGSGPSGTSLASELAGSGLRVLLLESGATDRTDLADALDVVESVGRPRAEDQWSVRNRVLGGSSHTWGGRCGTFDEIDFEHRPWVPHSGWPIDPATLKPYYDRSAAHLGLAVGSGYTGEEFWALAGRRKPPAEAEPDPSQLLSYFWQFSRDPRESYPFEYARFGRTVTERVGPETTVVLSATVTSVLVEPHGGAVRGVRVTPPSGQPFEVLARTVVLATGGVENARLLLASRETAQHGVGNDRDLVGRFLMDHPRGPVGDFDVTTTAQLTKRLGRYNVQGRFFRGGLRLSPELQRAEQLLNVSAYVNEQWSDDDPWAALRRIAGGHPSPREVAAVARNAPLLARGVKDYLVERNGVPRKLDGLVLLVMAEQRPDPDSRITLSDALDPFGNPLPRLDWRIHDDETRSMKRMAQVVAEQLPRMGLPAPRLEPWVYEDGELPPSFVDVAHPTGTTRMSSDPSTGVVDVDGQVHGVAGLYVVGSSTFPTAGHCNPTQLAVAMSVRLADHLRASVAVAPELAPAEHRPARPDETTVLLTGATGRIGRVVREDLLARGYRVRATTSRPVAEVSGAADGAGGSLEWRQVDLRTLDDATADSLLAGVHGVLHLAAEIGDQEVMEAVNHRATGTLARAAERAGVASFVYTSTVSVYGSARRRTVTEDSPTLTPDRDVPAEYLALAYVRAYGRTKLLGELAVREAASQTRYAVLRPTVVVDVHQVAEVARWGIGKRVIGGHRHAHHVYVRDVSDAAIWCLARGLAGHGAPGSVEVFNVSEDDAPGATHASFLRDAAGVTGDRKLLLPPAPGVLDWANDLRRFKVPALGNPLWRLRFSGDKLRAAGWRPPYGMSRARALALAELAAEAS</sequence>
<dbReference type="InterPro" id="IPR001509">
    <property type="entry name" value="Epimerase_deHydtase"/>
</dbReference>
<organism evidence="8 9">
    <name type="scientific">Quadrisphaera granulorum</name>
    <dbReference type="NCBI Taxonomy" id="317664"/>
    <lineage>
        <taxon>Bacteria</taxon>
        <taxon>Bacillati</taxon>
        <taxon>Actinomycetota</taxon>
        <taxon>Actinomycetes</taxon>
        <taxon>Kineosporiales</taxon>
        <taxon>Kineosporiaceae</taxon>
        <taxon>Quadrisphaera</taxon>
    </lineage>
</organism>
<dbReference type="Pfam" id="PF01370">
    <property type="entry name" value="Epimerase"/>
    <property type="match status" value="1"/>
</dbReference>
<dbReference type="GO" id="GO:0016614">
    <property type="term" value="F:oxidoreductase activity, acting on CH-OH group of donors"/>
    <property type="evidence" value="ECO:0007669"/>
    <property type="project" value="InterPro"/>
</dbReference>
<dbReference type="InterPro" id="IPR007867">
    <property type="entry name" value="GMC_OxRtase_C"/>
</dbReference>
<dbReference type="InterPro" id="IPR036291">
    <property type="entry name" value="NAD(P)-bd_dom_sf"/>
</dbReference>
<keyword evidence="3" id="KW-0285">Flavoprotein</keyword>
<evidence type="ECO:0000256" key="2">
    <source>
        <dbReference type="ARBA" id="ARBA00010790"/>
    </source>
</evidence>
<dbReference type="SUPFAM" id="SSF51735">
    <property type="entry name" value="NAD(P)-binding Rossmann-fold domains"/>
    <property type="match status" value="1"/>
</dbReference>
<evidence type="ECO:0000256" key="1">
    <source>
        <dbReference type="ARBA" id="ARBA00001974"/>
    </source>
</evidence>
<reference evidence="8 9" key="1">
    <citation type="submission" date="2018-03" db="EMBL/GenBank/DDBJ databases">
        <title>Genomic Encyclopedia of Archaeal and Bacterial Type Strains, Phase II (KMG-II): from individual species to whole genera.</title>
        <authorList>
            <person name="Goeker M."/>
        </authorList>
    </citation>
    <scope>NUCLEOTIDE SEQUENCE [LARGE SCALE GENOMIC DNA]</scope>
    <source>
        <strain evidence="8 9">DSM 44889</strain>
    </source>
</reference>
<dbReference type="AlphaFoldDB" id="A0A316AY25"/>
<gene>
    <name evidence="8" type="ORF">BXY45_10438</name>
</gene>
<proteinExistence type="inferred from homology"/>
<evidence type="ECO:0000313" key="9">
    <source>
        <dbReference type="Proteomes" id="UP000245469"/>
    </source>
</evidence>
<comment type="cofactor">
    <cofactor evidence="1">
        <name>FAD</name>
        <dbReference type="ChEBI" id="CHEBI:57692"/>
    </cofactor>
</comment>
<accession>A0A316AY25</accession>
<evidence type="ECO:0000259" key="6">
    <source>
        <dbReference type="Pfam" id="PF01370"/>
    </source>
</evidence>
<dbReference type="PANTHER" id="PTHR42784:SF1">
    <property type="entry name" value="PYRANOSE 2-OXIDASE"/>
    <property type="match status" value="1"/>
</dbReference>
<dbReference type="Gene3D" id="3.40.50.720">
    <property type="entry name" value="NAD(P)-binding Rossmann-like Domain"/>
    <property type="match status" value="1"/>
</dbReference>
<dbReference type="EMBL" id="QGDQ01000004">
    <property type="protein sequence ID" value="PWJ55117.1"/>
    <property type="molecule type" value="Genomic_DNA"/>
</dbReference>
<dbReference type="Pfam" id="PF05199">
    <property type="entry name" value="GMC_oxred_C"/>
    <property type="match status" value="1"/>
</dbReference>
<evidence type="ECO:0000259" key="7">
    <source>
        <dbReference type="Pfam" id="PF05199"/>
    </source>
</evidence>
<comment type="similarity">
    <text evidence="2">Belongs to the GMC oxidoreductase family.</text>
</comment>
<dbReference type="RefSeq" id="WP_109773306.1">
    <property type="nucleotide sequence ID" value="NZ_QGDQ01000004.1"/>
</dbReference>